<dbReference type="PANTHER" id="PTHR43741">
    <property type="entry name" value="FMN-DEPENDENT NADH-AZOREDUCTASE 1"/>
    <property type="match status" value="1"/>
</dbReference>
<comment type="subunit">
    <text evidence="6">Homodimer.</text>
</comment>
<dbReference type="SUPFAM" id="SSF52218">
    <property type="entry name" value="Flavoproteins"/>
    <property type="match status" value="1"/>
</dbReference>
<proteinExistence type="inferred from homology"/>
<evidence type="ECO:0000256" key="1">
    <source>
        <dbReference type="ARBA" id="ARBA00022630"/>
    </source>
</evidence>
<keyword evidence="8" id="KW-1185">Reference proteome</keyword>
<evidence type="ECO:0000256" key="5">
    <source>
        <dbReference type="ARBA" id="ARBA00048542"/>
    </source>
</evidence>
<accession>A0A0G9H714</accession>
<comment type="caution">
    <text evidence="6">Lacks conserved residue(s) required for the propagation of feature annotation.</text>
</comment>
<comment type="catalytic activity">
    <reaction evidence="6">
        <text>2 a quinone + NADH + H(+) = 2 a 1,4-benzosemiquinone + NAD(+)</text>
        <dbReference type="Rhea" id="RHEA:65952"/>
        <dbReference type="ChEBI" id="CHEBI:15378"/>
        <dbReference type="ChEBI" id="CHEBI:57540"/>
        <dbReference type="ChEBI" id="CHEBI:57945"/>
        <dbReference type="ChEBI" id="CHEBI:132124"/>
        <dbReference type="ChEBI" id="CHEBI:134225"/>
    </reaction>
</comment>
<dbReference type="Proteomes" id="UP000182987">
    <property type="component" value="Chromosome"/>
</dbReference>
<keyword evidence="2 6" id="KW-0288">FMN</keyword>
<dbReference type="InterPro" id="IPR003680">
    <property type="entry name" value="Flavodoxin_fold"/>
</dbReference>
<dbReference type="InterPro" id="IPR023048">
    <property type="entry name" value="NADH:quinone_OxRdtase_FMN_depd"/>
</dbReference>
<dbReference type="GO" id="GO:0009055">
    <property type="term" value="F:electron transfer activity"/>
    <property type="evidence" value="ECO:0007669"/>
    <property type="project" value="UniProtKB-UniRule"/>
</dbReference>
<keyword evidence="3 6" id="KW-0560">Oxidoreductase</keyword>
<keyword evidence="4 6" id="KW-0520">NAD</keyword>
<dbReference type="KEGG" id="lrz:BJI69_08320"/>
<name>A0A0G9H714_9GAMM</name>
<comment type="function">
    <text evidence="6">Quinone reductase that provides resistance to thiol-specific stress caused by electrophilic quinones.</text>
</comment>
<comment type="similarity">
    <text evidence="6">Belongs to the azoreductase type 1 family.</text>
</comment>
<sequence length="203" mass="21954">MSTLLHIDSSPMLENSVTRQLSAAFVDQWVAANPGGRVLTRDLYATPIPPIDASWVNAVRTQADQRSDAQTQTLALSDALIAELEEANEYVFAVPMHNFGVPAIFKLWIDQVVRAQRTFSYGDGTTPAGLLTGKKATFIVGTGGPQRDEYNFVGPYLQTMFGFLGVTDATLLTVNGTMALNFGADREAFMAPHLETAAVLARA</sequence>
<evidence type="ECO:0000313" key="8">
    <source>
        <dbReference type="Proteomes" id="UP000182987"/>
    </source>
</evidence>
<evidence type="ECO:0000256" key="2">
    <source>
        <dbReference type="ARBA" id="ARBA00022643"/>
    </source>
</evidence>
<dbReference type="InterPro" id="IPR050104">
    <property type="entry name" value="FMN-dep_NADH:Q_OxRdtase_AzoR1"/>
</dbReference>
<dbReference type="Gene3D" id="3.40.50.360">
    <property type="match status" value="1"/>
</dbReference>
<dbReference type="EC" id="1.7.1.17" evidence="6"/>
<dbReference type="GO" id="GO:0016655">
    <property type="term" value="F:oxidoreductase activity, acting on NAD(P)H, quinone or similar compound as acceptor"/>
    <property type="evidence" value="ECO:0007669"/>
    <property type="project" value="InterPro"/>
</dbReference>
<reference evidence="8" key="1">
    <citation type="submission" date="2016-09" db="EMBL/GenBank/DDBJ databases">
        <authorList>
            <person name="Lysoe E."/>
        </authorList>
    </citation>
    <scope>NUCLEOTIDE SEQUENCE [LARGE SCALE GENOMIC DNA]</scope>
    <source>
        <strain evidence="8">LJ96T</strain>
    </source>
</reference>
<dbReference type="AlphaFoldDB" id="A0A0G9H714"/>
<dbReference type="EC" id="1.6.5.-" evidence="6"/>
<dbReference type="PATRIC" id="fig|1440763.5.peg.4032"/>
<dbReference type="GO" id="GO:0016652">
    <property type="term" value="F:oxidoreductase activity, acting on NAD(P)H as acceptor"/>
    <property type="evidence" value="ECO:0007669"/>
    <property type="project" value="UniProtKB-UniRule"/>
</dbReference>
<comment type="catalytic activity">
    <reaction evidence="5">
        <text>N,N-dimethyl-1,4-phenylenediamine + anthranilate + 2 NAD(+) = 2-(4-dimethylaminophenyl)diazenylbenzoate + 2 NADH + 2 H(+)</text>
        <dbReference type="Rhea" id="RHEA:55872"/>
        <dbReference type="ChEBI" id="CHEBI:15378"/>
        <dbReference type="ChEBI" id="CHEBI:15783"/>
        <dbReference type="ChEBI" id="CHEBI:16567"/>
        <dbReference type="ChEBI" id="CHEBI:57540"/>
        <dbReference type="ChEBI" id="CHEBI:57945"/>
        <dbReference type="ChEBI" id="CHEBI:71579"/>
        <dbReference type="EC" id="1.7.1.17"/>
    </reaction>
    <physiologicalReaction direction="right-to-left" evidence="5">
        <dbReference type="Rhea" id="RHEA:55874"/>
    </physiologicalReaction>
</comment>
<dbReference type="OrthoDB" id="9787136at2"/>
<gene>
    <name evidence="6" type="primary">azoR</name>
    <name evidence="7" type="ORF">BJI69_08320</name>
</gene>
<evidence type="ECO:0000256" key="6">
    <source>
        <dbReference type="HAMAP-Rule" id="MF_01216"/>
    </source>
</evidence>
<comment type="function">
    <text evidence="6">Also exhibits azoreductase activity. Catalyzes the reductive cleavage of the azo bond in aromatic azo compounds to the corresponding amines.</text>
</comment>
<feature type="binding site" evidence="6">
    <location>
        <position position="10"/>
    </location>
    <ligand>
        <name>FMN</name>
        <dbReference type="ChEBI" id="CHEBI:58210"/>
    </ligand>
</feature>
<dbReference type="InterPro" id="IPR029039">
    <property type="entry name" value="Flavoprotein-like_sf"/>
</dbReference>
<dbReference type="EMBL" id="CP017480">
    <property type="protein sequence ID" value="APG03910.1"/>
    <property type="molecule type" value="Genomic_DNA"/>
</dbReference>
<dbReference type="Pfam" id="PF02525">
    <property type="entry name" value="Flavodoxin_2"/>
    <property type="match status" value="1"/>
</dbReference>
<comment type="cofactor">
    <cofactor evidence="6">
        <name>FMN</name>
        <dbReference type="ChEBI" id="CHEBI:58210"/>
    </cofactor>
    <text evidence="6">Binds 1 FMN per subunit.</text>
</comment>
<dbReference type="GO" id="GO:0010181">
    <property type="term" value="F:FMN binding"/>
    <property type="evidence" value="ECO:0007669"/>
    <property type="project" value="UniProtKB-UniRule"/>
</dbReference>
<evidence type="ECO:0000313" key="7">
    <source>
        <dbReference type="EMBL" id="APG03910.1"/>
    </source>
</evidence>
<keyword evidence="1 6" id="KW-0285">Flavoprotein</keyword>
<dbReference type="RefSeq" id="WP_046969403.1">
    <property type="nucleotide sequence ID" value="NZ_CP017480.1"/>
</dbReference>
<evidence type="ECO:0000256" key="4">
    <source>
        <dbReference type="ARBA" id="ARBA00023027"/>
    </source>
</evidence>
<evidence type="ECO:0000256" key="3">
    <source>
        <dbReference type="ARBA" id="ARBA00023002"/>
    </source>
</evidence>
<organism evidence="7 8">
    <name type="scientific">Luteibacter rhizovicinus DSM 16549</name>
    <dbReference type="NCBI Taxonomy" id="1440763"/>
    <lineage>
        <taxon>Bacteria</taxon>
        <taxon>Pseudomonadati</taxon>
        <taxon>Pseudomonadota</taxon>
        <taxon>Gammaproteobacteria</taxon>
        <taxon>Lysobacterales</taxon>
        <taxon>Rhodanobacteraceae</taxon>
        <taxon>Luteibacter</taxon>
    </lineage>
</organism>
<dbReference type="PANTHER" id="PTHR43741:SF4">
    <property type="entry name" value="FMN-DEPENDENT NADH:QUINONE OXIDOREDUCTASE"/>
    <property type="match status" value="1"/>
</dbReference>
<protein>
    <recommendedName>
        <fullName evidence="6">FMN dependent NADH:quinone oxidoreductase</fullName>
        <ecNumber evidence="6">1.6.5.-</ecNumber>
    </recommendedName>
    <alternativeName>
        <fullName evidence="6">Azo-dye reductase</fullName>
    </alternativeName>
    <alternativeName>
        <fullName evidence="6">FMN-dependent NADH-azo compound oxidoreductase</fullName>
    </alternativeName>
    <alternativeName>
        <fullName evidence="6">FMN-dependent NADH-azoreductase</fullName>
        <ecNumber evidence="6">1.7.1.17</ecNumber>
    </alternativeName>
</protein>
<dbReference type="HAMAP" id="MF_01216">
    <property type="entry name" value="Azoreductase_type1"/>
    <property type="match status" value="1"/>
</dbReference>